<dbReference type="GeneID" id="57332998"/>
<dbReference type="RefSeq" id="WP_099660360.1">
    <property type="nucleotide sequence ID" value="NZ_CP047349.1"/>
</dbReference>
<evidence type="ECO:0000313" key="2">
    <source>
        <dbReference type="Proteomes" id="UP000612266"/>
    </source>
</evidence>
<comment type="caution">
    <text evidence="1">The sequence shown here is derived from an EMBL/GenBank/DDBJ whole genome shotgun (WGS) entry which is preliminary data.</text>
</comment>
<proteinExistence type="predicted"/>
<sequence>MTLDIAGLIAQLGKKYQDVYDQNLIPYKSKPKNGSLAMRKESLHLYFEPYGVGLSEITLTLFDEKTKQFHFPHALPFGLQPFMTQEWLHAHYGKPIRFAKKKIVMSLHLGEAEVFELPNNNQVIFIARYPYVGENVVISLTFELRESLEKRWDVNYIA</sequence>
<gene>
    <name evidence="1" type="ORF">I4901_02990</name>
</gene>
<accession>A0A6G6STY1</accession>
<protein>
    <submittedName>
        <fullName evidence="1">Uncharacterized protein</fullName>
    </submittedName>
</protein>
<dbReference type="Proteomes" id="UP000612266">
    <property type="component" value="Unassembled WGS sequence"/>
</dbReference>
<reference evidence="1" key="1">
    <citation type="submission" date="2020-11" db="EMBL/GenBank/DDBJ databases">
        <title>Enhanced detection system for hospital associated transmission using whole genome sequencing surveillance.</title>
        <authorList>
            <person name="Harrison L.H."/>
            <person name="Van Tyne D."/>
            <person name="Marsh J.W."/>
            <person name="Griffith M.P."/>
            <person name="Snyder D.J."/>
            <person name="Cooper V.S."/>
            <person name="Mustapha M."/>
        </authorList>
    </citation>
    <scope>NUCLEOTIDE SEQUENCE</scope>
    <source>
        <strain evidence="1">PR00070</strain>
    </source>
</reference>
<dbReference type="Pfam" id="PF19929">
    <property type="entry name" value="DUF6392"/>
    <property type="match status" value="1"/>
</dbReference>
<dbReference type="EMBL" id="JADSJR010000003">
    <property type="protein sequence ID" value="MBG2913331.1"/>
    <property type="molecule type" value="Genomic_DNA"/>
</dbReference>
<dbReference type="InterPro" id="IPR045657">
    <property type="entry name" value="DUF6392"/>
</dbReference>
<dbReference type="AlphaFoldDB" id="A0A6G6STY1"/>
<organism evidence="1 2">
    <name type="scientific">Proteus terrae subsp. cibarius</name>
    <dbReference type="NCBI Taxonomy" id="626774"/>
    <lineage>
        <taxon>Bacteria</taxon>
        <taxon>Pseudomonadati</taxon>
        <taxon>Pseudomonadota</taxon>
        <taxon>Gammaproteobacteria</taxon>
        <taxon>Enterobacterales</taxon>
        <taxon>Morganellaceae</taxon>
        <taxon>Proteus</taxon>
    </lineage>
</organism>
<evidence type="ECO:0000313" key="1">
    <source>
        <dbReference type="EMBL" id="MBG2913331.1"/>
    </source>
</evidence>
<name>A0A6G6STY1_9GAMM</name>